<accession>A0A9X0CNK8</accession>
<feature type="region of interest" description="Disordered" evidence="1">
    <location>
        <begin position="113"/>
        <end position="134"/>
    </location>
</feature>
<organism evidence="2 3">
    <name type="scientific">Desmophyllum pertusum</name>
    <dbReference type="NCBI Taxonomy" id="174260"/>
    <lineage>
        <taxon>Eukaryota</taxon>
        <taxon>Metazoa</taxon>
        <taxon>Cnidaria</taxon>
        <taxon>Anthozoa</taxon>
        <taxon>Hexacorallia</taxon>
        <taxon>Scleractinia</taxon>
        <taxon>Caryophylliina</taxon>
        <taxon>Caryophylliidae</taxon>
        <taxon>Desmophyllum</taxon>
    </lineage>
</organism>
<proteinExistence type="predicted"/>
<gene>
    <name evidence="2" type="ORF">OS493_032830</name>
</gene>
<evidence type="ECO:0000313" key="3">
    <source>
        <dbReference type="Proteomes" id="UP001163046"/>
    </source>
</evidence>
<keyword evidence="3" id="KW-1185">Reference proteome</keyword>
<dbReference type="AlphaFoldDB" id="A0A9X0CNK8"/>
<sequence>MMLGNLSRYIGKDKTDVKTGNIKEGHQQTRSTAGLMEGWQCIVQVHDVIGTKPLDLPSIIQQMRENKQGRLRKFYNDTLLRKRDVSRLKERNKEDEREMADSVAIAEEKWAKRIRQEQPKSSRAGKYQQPPKKQLKISAMMSRKKDHKVQATKKVRVKTTKVEQSVGYPGLTNNVNNCWFNATYNRWHIHCLETG</sequence>
<dbReference type="Proteomes" id="UP001163046">
    <property type="component" value="Unassembled WGS sequence"/>
</dbReference>
<comment type="caution">
    <text evidence="2">The sequence shown here is derived from an EMBL/GenBank/DDBJ whole genome shotgun (WGS) entry which is preliminary data.</text>
</comment>
<evidence type="ECO:0000256" key="1">
    <source>
        <dbReference type="SAM" id="MobiDB-lite"/>
    </source>
</evidence>
<dbReference type="EMBL" id="MU826867">
    <property type="protein sequence ID" value="KAJ7370332.1"/>
    <property type="molecule type" value="Genomic_DNA"/>
</dbReference>
<evidence type="ECO:0000313" key="2">
    <source>
        <dbReference type="EMBL" id="KAJ7370332.1"/>
    </source>
</evidence>
<reference evidence="2" key="1">
    <citation type="submission" date="2023-01" db="EMBL/GenBank/DDBJ databases">
        <title>Genome assembly of the deep-sea coral Lophelia pertusa.</title>
        <authorList>
            <person name="Herrera S."/>
            <person name="Cordes E."/>
        </authorList>
    </citation>
    <scope>NUCLEOTIDE SEQUENCE</scope>
    <source>
        <strain evidence="2">USNM1676648</strain>
        <tissue evidence="2">Polyp</tissue>
    </source>
</reference>
<protein>
    <submittedName>
        <fullName evidence="2">Uncharacterized protein</fullName>
    </submittedName>
</protein>
<name>A0A9X0CNK8_9CNID</name>